<comment type="similarity">
    <text evidence="1 7">Belongs to the small GTPase superfamily. Arf family.</text>
</comment>
<feature type="binding site" evidence="6">
    <location>
        <position position="47"/>
    </location>
    <ligand>
        <name>Mg(2+)</name>
        <dbReference type="ChEBI" id="CHEBI:18420"/>
    </ligand>
</feature>
<proteinExistence type="inferred from homology"/>
<sequence>MGLLSILRKQREREREIRVLILGLDNAGKTTITKKFLGEDLSLVEPTLGFNIKTVEFQGFTINFWDVGGQKSLRSYWRNYFEQTDALIWVVDSGDQGFNIKTVEFQGFTINFWDVGGQKSLRSYWRNYFEQTDALIWVVDSGDQVRNLGWRKLIHYSLRAAFPERLIACRDELRSLLGEERLAGASLLVLANKQDLPSAAKVSDIAKVSRLINCICELTLDIRVSGKFLRISDRFIHDIIS</sequence>
<keyword evidence="9" id="KW-1185">Reference proteome</keyword>
<evidence type="ECO:0000256" key="1">
    <source>
        <dbReference type="ARBA" id="ARBA00010290"/>
    </source>
</evidence>
<dbReference type="InterPro" id="IPR027417">
    <property type="entry name" value="P-loop_NTPase"/>
</dbReference>
<evidence type="ECO:0000256" key="6">
    <source>
        <dbReference type="PIRSR" id="PIRSR606689-2"/>
    </source>
</evidence>
<keyword evidence="2" id="KW-0449">Lipoprotein</keyword>
<evidence type="ECO:0000256" key="2">
    <source>
        <dbReference type="ARBA" id="ARBA00022707"/>
    </source>
</evidence>
<dbReference type="GO" id="GO:0005525">
    <property type="term" value="F:GTP binding"/>
    <property type="evidence" value="ECO:0007669"/>
    <property type="project" value="UniProtKB-KW"/>
</dbReference>
<dbReference type="Pfam" id="PF00025">
    <property type="entry name" value="Arf"/>
    <property type="match status" value="1"/>
</dbReference>
<dbReference type="EMBL" id="UZAH01004370">
    <property type="protein sequence ID" value="VDO26853.1"/>
    <property type="molecule type" value="Genomic_DNA"/>
</dbReference>
<keyword evidence="4 5" id="KW-0342">GTP-binding</keyword>
<dbReference type="NCBIfam" id="TIGR00231">
    <property type="entry name" value="small_GTP"/>
    <property type="match status" value="1"/>
</dbReference>
<keyword evidence="2" id="KW-0519">Myristate</keyword>
<accession>A0A183F8Z0</accession>
<dbReference type="SMART" id="SM00177">
    <property type="entry name" value="ARF"/>
    <property type="match status" value="1"/>
</dbReference>
<dbReference type="PANTHER" id="PTHR45697">
    <property type="entry name" value="ADP-RIBOSYLATION FACTOR-LIKE PROTEIN 2-RELATED"/>
    <property type="match status" value="1"/>
</dbReference>
<dbReference type="GO" id="GO:0003924">
    <property type="term" value="F:GTPase activity"/>
    <property type="evidence" value="ECO:0007669"/>
    <property type="project" value="InterPro"/>
</dbReference>
<dbReference type="InterPro" id="IPR005225">
    <property type="entry name" value="Small_GTP-bd"/>
</dbReference>
<dbReference type="OrthoDB" id="2011769at2759"/>
<gene>
    <name evidence="8" type="ORF">HPBE_LOCUS2633</name>
</gene>
<dbReference type="AlphaFoldDB" id="A0A183F8Z0"/>
<keyword evidence="6" id="KW-0460">Magnesium</keyword>
<feature type="binding site" evidence="6">
    <location>
        <position position="30"/>
    </location>
    <ligand>
        <name>Mg(2+)</name>
        <dbReference type="ChEBI" id="CHEBI:18420"/>
    </ligand>
</feature>
<evidence type="ECO:0000256" key="3">
    <source>
        <dbReference type="ARBA" id="ARBA00022741"/>
    </source>
</evidence>
<feature type="binding site" evidence="5">
    <location>
        <position position="69"/>
    </location>
    <ligand>
        <name>GTP</name>
        <dbReference type="ChEBI" id="CHEBI:37565"/>
    </ligand>
</feature>
<reference evidence="8 9" key="1">
    <citation type="submission" date="2018-11" db="EMBL/GenBank/DDBJ databases">
        <authorList>
            <consortium name="Pathogen Informatics"/>
        </authorList>
    </citation>
    <scope>NUCLEOTIDE SEQUENCE [LARGE SCALE GENOMIC DNA]</scope>
</reference>
<dbReference type="Gene3D" id="3.40.50.300">
    <property type="entry name" value="P-loop containing nucleotide triphosphate hydrolases"/>
    <property type="match status" value="2"/>
</dbReference>
<evidence type="ECO:0000313" key="10">
    <source>
        <dbReference type="WBParaSite" id="HPBE_0000263201-mRNA-1"/>
    </source>
</evidence>
<dbReference type="InterPro" id="IPR006689">
    <property type="entry name" value="Small_GTPase_ARF/SAR"/>
</dbReference>
<reference evidence="10" key="2">
    <citation type="submission" date="2019-09" db="UniProtKB">
        <authorList>
            <consortium name="WormBaseParasite"/>
        </authorList>
    </citation>
    <scope>IDENTIFICATION</scope>
</reference>
<evidence type="ECO:0000313" key="9">
    <source>
        <dbReference type="Proteomes" id="UP000050761"/>
    </source>
</evidence>
<dbReference type="Proteomes" id="UP000050761">
    <property type="component" value="Unassembled WGS sequence"/>
</dbReference>
<evidence type="ECO:0000313" key="8">
    <source>
        <dbReference type="EMBL" id="VDO26853.1"/>
    </source>
</evidence>
<protein>
    <submittedName>
        <fullName evidence="10">GTP-binding protein</fullName>
    </submittedName>
</protein>
<dbReference type="PRINTS" id="PR00328">
    <property type="entry name" value="SAR1GTPBP"/>
</dbReference>
<dbReference type="WBParaSite" id="HPBE_0000263201-mRNA-1">
    <property type="protein sequence ID" value="HPBE_0000263201-mRNA-1"/>
    <property type="gene ID" value="HPBE_0000263201"/>
</dbReference>
<feature type="binding site" evidence="5">
    <location>
        <begin position="23"/>
        <end position="30"/>
    </location>
    <ligand>
        <name>GTP</name>
        <dbReference type="ChEBI" id="CHEBI:37565"/>
    </ligand>
</feature>
<accession>A0A3P7V3C7</accession>
<dbReference type="InterPro" id="IPR044612">
    <property type="entry name" value="ARL2/3"/>
</dbReference>
<evidence type="ECO:0000256" key="4">
    <source>
        <dbReference type="ARBA" id="ARBA00023134"/>
    </source>
</evidence>
<dbReference type="GO" id="GO:0046872">
    <property type="term" value="F:metal ion binding"/>
    <property type="evidence" value="ECO:0007669"/>
    <property type="project" value="UniProtKB-KW"/>
</dbReference>
<keyword evidence="3 5" id="KW-0547">Nucleotide-binding</keyword>
<dbReference type="PROSITE" id="PS51417">
    <property type="entry name" value="ARF"/>
    <property type="match status" value="1"/>
</dbReference>
<evidence type="ECO:0000256" key="7">
    <source>
        <dbReference type="RuleBase" id="RU003925"/>
    </source>
</evidence>
<name>A0A183F8Z0_HELPZ</name>
<organism evidence="9 10">
    <name type="scientific">Heligmosomoides polygyrus</name>
    <name type="common">Parasitic roundworm</name>
    <dbReference type="NCBI Taxonomy" id="6339"/>
    <lineage>
        <taxon>Eukaryota</taxon>
        <taxon>Metazoa</taxon>
        <taxon>Ecdysozoa</taxon>
        <taxon>Nematoda</taxon>
        <taxon>Chromadorea</taxon>
        <taxon>Rhabditida</taxon>
        <taxon>Rhabditina</taxon>
        <taxon>Rhabditomorpha</taxon>
        <taxon>Strongyloidea</taxon>
        <taxon>Heligmosomidae</taxon>
        <taxon>Heligmosomoides</taxon>
    </lineage>
</organism>
<dbReference type="SUPFAM" id="SSF52540">
    <property type="entry name" value="P-loop containing nucleoside triphosphate hydrolases"/>
    <property type="match status" value="2"/>
</dbReference>
<evidence type="ECO:0000256" key="5">
    <source>
        <dbReference type="PIRSR" id="PIRSR606689-1"/>
    </source>
</evidence>
<keyword evidence="6" id="KW-0479">Metal-binding</keyword>